<evidence type="ECO:0000259" key="1">
    <source>
        <dbReference type="Pfam" id="PF00122"/>
    </source>
</evidence>
<comment type="caution">
    <text evidence="2">The sequence shown here is derived from an EMBL/GenBank/DDBJ whole genome shotgun (WGS) entry which is preliminary data.</text>
</comment>
<dbReference type="InterPro" id="IPR059000">
    <property type="entry name" value="ATPase_P-type_domA"/>
</dbReference>
<accession>A0A8J6KJD2</accession>
<proteinExistence type="predicted"/>
<dbReference type="GO" id="GO:0140326">
    <property type="term" value="F:ATPase-coupled intramembrane lipid transporter activity"/>
    <property type="evidence" value="ECO:0007669"/>
    <property type="project" value="TreeGrafter"/>
</dbReference>
<dbReference type="Pfam" id="PF00122">
    <property type="entry name" value="E1-E2_ATPase"/>
    <property type="match status" value="1"/>
</dbReference>
<dbReference type="PANTHER" id="PTHR24092">
    <property type="entry name" value="PROBABLE PHOSPHOLIPID-TRANSPORTING ATPASE"/>
    <property type="match status" value="1"/>
</dbReference>
<protein>
    <submittedName>
        <fullName evidence="2">Putative phospholipid-transporting ATPase VA</fullName>
    </submittedName>
</protein>
<dbReference type="Gene3D" id="2.70.150.10">
    <property type="entry name" value="Calcium-transporting ATPase, cytoplasmic transduction domain A"/>
    <property type="match status" value="1"/>
</dbReference>
<evidence type="ECO:0000313" key="2">
    <source>
        <dbReference type="EMBL" id="KAH0501321.1"/>
    </source>
</evidence>
<gene>
    <name evidence="2" type="ORF">LTLLF_196890</name>
</gene>
<name>A0A8J6KJD2_MICOH</name>
<dbReference type="AlphaFoldDB" id="A0A8J6KJD2"/>
<dbReference type="GO" id="GO:0045332">
    <property type="term" value="P:phospholipid translocation"/>
    <property type="evidence" value="ECO:0007669"/>
    <property type="project" value="TreeGrafter"/>
</dbReference>
<organism evidence="2 3">
    <name type="scientific">Microtus ochrogaster</name>
    <name type="common">Prairie vole</name>
    <dbReference type="NCBI Taxonomy" id="79684"/>
    <lineage>
        <taxon>Eukaryota</taxon>
        <taxon>Metazoa</taxon>
        <taxon>Chordata</taxon>
        <taxon>Craniata</taxon>
        <taxon>Vertebrata</taxon>
        <taxon>Euteleostomi</taxon>
        <taxon>Mammalia</taxon>
        <taxon>Eutheria</taxon>
        <taxon>Euarchontoglires</taxon>
        <taxon>Glires</taxon>
        <taxon>Rodentia</taxon>
        <taxon>Myomorpha</taxon>
        <taxon>Muroidea</taxon>
        <taxon>Cricetidae</taxon>
        <taxon>Arvicolinae</taxon>
        <taxon>Microtus</taxon>
    </lineage>
</organism>
<dbReference type="EMBL" id="JAATJU010026700">
    <property type="protein sequence ID" value="KAH0501321.1"/>
    <property type="molecule type" value="Genomic_DNA"/>
</dbReference>
<dbReference type="GO" id="GO:0005886">
    <property type="term" value="C:plasma membrane"/>
    <property type="evidence" value="ECO:0007669"/>
    <property type="project" value="TreeGrafter"/>
</dbReference>
<dbReference type="InterPro" id="IPR008250">
    <property type="entry name" value="ATPase_P-typ_transduc_dom_A_sf"/>
</dbReference>
<evidence type="ECO:0000313" key="3">
    <source>
        <dbReference type="Proteomes" id="UP000710432"/>
    </source>
</evidence>
<dbReference type="SUPFAM" id="SSF81653">
    <property type="entry name" value="Calcium ATPase, transduction domain A"/>
    <property type="match status" value="1"/>
</dbReference>
<dbReference type="PANTHER" id="PTHR24092:SF81">
    <property type="entry name" value="PHOSPHOLIPID-TRANSPORTING ATPASE VA"/>
    <property type="match status" value="1"/>
</dbReference>
<dbReference type="Proteomes" id="UP000710432">
    <property type="component" value="Unassembled WGS sequence"/>
</dbReference>
<feature type="domain" description="P-type ATPase A" evidence="1">
    <location>
        <begin position="15"/>
        <end position="71"/>
    </location>
</feature>
<sequence length="132" mass="15002">MGIDDLFEFLLSVLTREEKKYVNRYWKEIRVGDFVHLRCNEIIPADILLLSSSDPDGLCHIETANLDGETNLKRRQVVRGFSELVGEMLAVRCWDVLVFPGDGGVNETLQAMKRTSENTPTYCSVDGTTRDF</sequence>
<reference evidence="2" key="1">
    <citation type="submission" date="2020-03" db="EMBL/GenBank/DDBJ databases">
        <title>Studies in the Genomics of Life Span.</title>
        <authorList>
            <person name="Glass D."/>
        </authorList>
    </citation>
    <scope>NUCLEOTIDE SEQUENCE</scope>
    <source>
        <strain evidence="2">LTLLF</strain>
        <tissue evidence="2">Muscle</tissue>
    </source>
</reference>